<dbReference type="AlphaFoldDB" id="A0A1B8B6H8"/>
<protein>
    <submittedName>
        <fullName evidence="2">Uncharacterized protein</fullName>
    </submittedName>
</protein>
<accession>A0A1B8B6H8</accession>
<feature type="compositionally biased region" description="Basic and acidic residues" evidence="1">
    <location>
        <begin position="160"/>
        <end position="209"/>
    </location>
</feature>
<keyword evidence="3" id="KW-1185">Reference proteome</keyword>
<feature type="compositionally biased region" description="Basic and acidic residues" evidence="1">
    <location>
        <begin position="261"/>
        <end position="278"/>
    </location>
</feature>
<feature type="compositionally biased region" description="Acidic residues" evidence="1">
    <location>
        <begin position="12"/>
        <end position="22"/>
    </location>
</feature>
<dbReference type="OMA" id="PFAQTAS"/>
<feature type="compositionally biased region" description="Low complexity" evidence="1">
    <location>
        <begin position="23"/>
        <end position="39"/>
    </location>
</feature>
<feature type="compositionally biased region" description="Pro residues" evidence="1">
    <location>
        <begin position="79"/>
        <end position="100"/>
    </location>
</feature>
<feature type="compositionally biased region" description="Pro residues" evidence="1">
    <location>
        <begin position="40"/>
        <end position="51"/>
    </location>
</feature>
<gene>
    <name evidence="2" type="ORF">FPOA_02262</name>
</gene>
<evidence type="ECO:0000313" key="2">
    <source>
        <dbReference type="EMBL" id="OBS28321.1"/>
    </source>
</evidence>
<dbReference type="Proteomes" id="UP000091967">
    <property type="component" value="Unassembled WGS sequence"/>
</dbReference>
<feature type="compositionally biased region" description="Basic residues" evidence="1">
    <location>
        <begin position="279"/>
        <end position="291"/>
    </location>
</feature>
<proteinExistence type="predicted"/>
<feature type="region of interest" description="Disordered" evidence="1">
    <location>
        <begin position="160"/>
        <end position="372"/>
    </location>
</feature>
<comment type="caution">
    <text evidence="2">The sequence shown here is derived from an EMBL/GenBank/DDBJ whole genome shotgun (WGS) entry which is preliminary data.</text>
</comment>
<feature type="region of interest" description="Disordered" evidence="1">
    <location>
        <begin position="1"/>
        <end position="145"/>
    </location>
</feature>
<organism evidence="2 3">
    <name type="scientific">Fusarium poae</name>
    <dbReference type="NCBI Taxonomy" id="36050"/>
    <lineage>
        <taxon>Eukaryota</taxon>
        <taxon>Fungi</taxon>
        <taxon>Dikarya</taxon>
        <taxon>Ascomycota</taxon>
        <taxon>Pezizomycotina</taxon>
        <taxon>Sordariomycetes</taxon>
        <taxon>Hypocreomycetidae</taxon>
        <taxon>Hypocreales</taxon>
        <taxon>Nectriaceae</taxon>
        <taxon>Fusarium</taxon>
    </lineage>
</organism>
<feature type="compositionally biased region" description="Basic and acidic residues" evidence="1">
    <location>
        <begin position="223"/>
        <end position="239"/>
    </location>
</feature>
<evidence type="ECO:0000313" key="3">
    <source>
        <dbReference type="Proteomes" id="UP000091967"/>
    </source>
</evidence>
<sequence length="372" mass="40402">MDDQFGGRTDDDLFYDDFEPVESETVVTPEVPSSVSEPAPVAPAQPSPAPQEEPASTPTHTAPLSKPQGLSSSRYADKPIPPPAPAPTAAPKPTKQPPQPTSNAPPNAPTAPREKTPHGSQHNNAARLQSGANPRQKLTEAQLAEKMEKMKLINAEKARKFEKAEKDEKDHAAAYARGMEEAKKRRAEDAERRKRNEEDRRQLENERAKNRERKLKAMGMKEGGWDEGKEAQEEEENRRFRGANGGIRGSKNAGISGSRYATRDNEEHDVDRFLDERHRGGRGRGRGRGGRAGRGGRGGHEGAPPAPPKQAVPAAEDFPALPGEIKKSAPVSVSDKPAFAAAAAGLPPPLPPLSGGKWDEEMDEYDEQNKKS</sequence>
<dbReference type="STRING" id="36050.A0A1B8B6H8"/>
<feature type="compositionally biased region" description="Polar residues" evidence="1">
    <location>
        <begin position="118"/>
        <end position="133"/>
    </location>
</feature>
<reference evidence="2 3" key="1">
    <citation type="submission" date="2016-06" db="EMBL/GenBank/DDBJ databases">
        <title>Living apart together: crosstalk between the core and supernumerary genomes in a fungal plant pathogen.</title>
        <authorList>
            <person name="Vanheule A."/>
            <person name="Audenaert K."/>
            <person name="Warris S."/>
            <person name="Van De Geest H."/>
            <person name="Schijlen E."/>
            <person name="Hofte M."/>
            <person name="De Saeger S."/>
            <person name="Haesaert G."/>
            <person name="Waalwijk C."/>
            <person name="Van Der Lee T."/>
        </authorList>
    </citation>
    <scope>NUCLEOTIDE SEQUENCE [LARGE SCALE GENOMIC DNA]</scope>
    <source>
        <strain evidence="2 3">2516</strain>
    </source>
</reference>
<evidence type="ECO:0000256" key="1">
    <source>
        <dbReference type="SAM" id="MobiDB-lite"/>
    </source>
</evidence>
<dbReference type="EMBL" id="LYXU01000001">
    <property type="protein sequence ID" value="OBS28321.1"/>
    <property type="molecule type" value="Genomic_DNA"/>
</dbReference>
<name>A0A1B8B6H8_FUSPO</name>